<gene>
    <name evidence="2" type="ORF">RY67_2157</name>
</gene>
<proteinExistence type="predicted"/>
<dbReference type="EMBL" id="CP010411">
    <property type="protein sequence ID" value="ALE10154.1"/>
    <property type="molecule type" value="Genomic_DNA"/>
</dbReference>
<accession>A0A0M4MIM8</accession>
<reference evidence="2 3" key="1">
    <citation type="submission" date="2014-12" db="EMBL/GenBank/DDBJ databases">
        <title>Complete genome sequence of Bifidobacterium longum subsp. infantis BT1.</title>
        <authorList>
            <person name="Kim J.F."/>
            <person name="Kwak M.-J."/>
        </authorList>
    </citation>
    <scope>NUCLEOTIDE SEQUENCE [LARGE SCALE GENOMIC DNA]</scope>
    <source>
        <strain evidence="2 3">BT1</strain>
    </source>
</reference>
<protein>
    <submittedName>
        <fullName evidence="2">Uncharacterized protein</fullName>
    </submittedName>
</protein>
<dbReference type="Proteomes" id="UP000067206">
    <property type="component" value="Chromosome"/>
</dbReference>
<name>A0A0M4MIM8_BIFLI</name>
<feature type="compositionally biased region" description="Basic and acidic residues" evidence="1">
    <location>
        <begin position="23"/>
        <end position="39"/>
    </location>
</feature>
<organism evidence="2 3">
    <name type="scientific">Bifidobacterium longum subsp. infantis</name>
    <dbReference type="NCBI Taxonomy" id="1682"/>
    <lineage>
        <taxon>Bacteria</taxon>
        <taxon>Bacillati</taxon>
        <taxon>Actinomycetota</taxon>
        <taxon>Actinomycetes</taxon>
        <taxon>Bifidobacteriales</taxon>
        <taxon>Bifidobacteriaceae</taxon>
        <taxon>Bifidobacterium</taxon>
    </lineage>
</organism>
<feature type="region of interest" description="Disordered" evidence="1">
    <location>
        <begin position="1"/>
        <end position="39"/>
    </location>
</feature>
<sequence>MFGSSVVGCHSHSLPWRFHHPKKGPDAATGKRHDLAVQA</sequence>
<evidence type="ECO:0000256" key="1">
    <source>
        <dbReference type="SAM" id="MobiDB-lite"/>
    </source>
</evidence>
<evidence type="ECO:0000313" key="2">
    <source>
        <dbReference type="EMBL" id="ALE10154.1"/>
    </source>
</evidence>
<dbReference type="AlphaFoldDB" id="A0A0M4MIM8"/>
<evidence type="ECO:0000313" key="3">
    <source>
        <dbReference type="Proteomes" id="UP000067206"/>
    </source>
</evidence>